<dbReference type="Gene3D" id="3.40.50.2000">
    <property type="entry name" value="Glycogen Phosphorylase B"/>
    <property type="match status" value="2"/>
</dbReference>
<accession>A0A494T7A9</accession>
<keyword evidence="1" id="KW-0328">Glycosyltransferase</keyword>
<dbReference type="OrthoDB" id="9790710at2"/>
<dbReference type="Proteomes" id="UP000276254">
    <property type="component" value="Plasmid unnamed1"/>
</dbReference>
<dbReference type="PANTHER" id="PTHR12526">
    <property type="entry name" value="GLYCOSYLTRANSFERASE"/>
    <property type="match status" value="1"/>
</dbReference>
<evidence type="ECO:0000313" key="5">
    <source>
        <dbReference type="Proteomes" id="UP000276254"/>
    </source>
</evidence>
<geneLocation type="plasmid" evidence="4">
    <name>unnamed1</name>
</geneLocation>
<dbReference type="PANTHER" id="PTHR12526:SF510">
    <property type="entry name" value="D-INOSITOL 3-PHOSPHATE GLYCOSYLTRANSFERASE"/>
    <property type="match status" value="1"/>
</dbReference>
<proteinExistence type="predicted"/>
<dbReference type="GO" id="GO:0016757">
    <property type="term" value="F:glycosyltransferase activity"/>
    <property type="evidence" value="ECO:0007669"/>
    <property type="project" value="UniProtKB-KW"/>
</dbReference>
<feature type="domain" description="Glycosyltransferase subfamily 4-like N-terminal" evidence="3">
    <location>
        <begin position="56"/>
        <end position="203"/>
    </location>
</feature>
<keyword evidence="5" id="KW-1185">Reference proteome</keyword>
<protein>
    <submittedName>
        <fullName evidence="4">Glycosyltransferase</fullName>
    </submittedName>
</protein>
<keyword evidence="4" id="KW-0614">Plasmid</keyword>
<gene>
    <name evidence="4" type="ORF">D3Y57_01320</name>
</gene>
<evidence type="ECO:0000256" key="2">
    <source>
        <dbReference type="ARBA" id="ARBA00022679"/>
    </source>
</evidence>
<dbReference type="AlphaFoldDB" id="A0A494T7A9"/>
<dbReference type="EMBL" id="CP032828">
    <property type="protein sequence ID" value="AYJ84770.1"/>
    <property type="molecule type" value="Genomic_DNA"/>
</dbReference>
<organism evidence="4 5">
    <name type="scientific">Sphingomonas paeninsulae</name>
    <dbReference type="NCBI Taxonomy" id="2319844"/>
    <lineage>
        <taxon>Bacteria</taxon>
        <taxon>Pseudomonadati</taxon>
        <taxon>Pseudomonadota</taxon>
        <taxon>Alphaproteobacteria</taxon>
        <taxon>Sphingomonadales</taxon>
        <taxon>Sphingomonadaceae</taxon>
        <taxon>Sphingomonas</taxon>
    </lineage>
</organism>
<evidence type="ECO:0000259" key="3">
    <source>
        <dbReference type="Pfam" id="PF13579"/>
    </source>
</evidence>
<sequence>MKAQHGLKQDLGLAEAQPYISGFVGQSRPPLSVVPVDPDVSRASAIGIVLHDFSLGGTERIAVRLANEWAETGRTVTIVCGTESGPLRSLVSPRVKLIALDPVIERGFGSRRKLGRAAAKVFSRDTVDLVFIPGNFHWQVVPALARLHGATRPRIAVQLSTPLIRYDRGRFHQQIYNRWMRWQLRGADATISLEDAMTAQADAILRNRITRRIRTPALERAPLASLPLDPANRTIVAAGRLVAVKGFETAISAFALLDDPNARLVILGEGPLRETLQRQAEQLGVADRVELPGYVACIRPWLDKAGMFLLSSRYEGYPAVLIEAIAAGRPVVATRCTPAVEELVDRTGFGASAPIDDPAALADAMARVFAATPVCPVQMAAAVSPFGIENCARDYLGMFDTLCAG</sequence>
<dbReference type="InterPro" id="IPR028098">
    <property type="entry name" value="Glyco_trans_4-like_N"/>
</dbReference>
<dbReference type="RefSeq" id="WP_121150674.1">
    <property type="nucleotide sequence ID" value="NZ_CP032828.1"/>
</dbReference>
<keyword evidence="2 4" id="KW-0808">Transferase</keyword>
<name>A0A494T7A9_SPHPE</name>
<dbReference type="KEGG" id="spha:D3Y57_01320"/>
<dbReference type="Pfam" id="PF13692">
    <property type="entry name" value="Glyco_trans_1_4"/>
    <property type="match status" value="1"/>
</dbReference>
<dbReference type="SUPFAM" id="SSF53756">
    <property type="entry name" value="UDP-Glycosyltransferase/glycogen phosphorylase"/>
    <property type="match status" value="1"/>
</dbReference>
<dbReference type="CDD" id="cd03811">
    <property type="entry name" value="GT4_GT28_WabH-like"/>
    <property type="match status" value="1"/>
</dbReference>
<reference evidence="4 5" key="1">
    <citation type="submission" date="2018-09" db="EMBL/GenBank/DDBJ databases">
        <title>Sphingomonas peninsula sp. nov., isolated from fildes peninsula, Antarctic soil.</title>
        <authorList>
            <person name="Yingchao G."/>
        </authorList>
    </citation>
    <scope>NUCLEOTIDE SEQUENCE [LARGE SCALE GENOMIC DNA]</scope>
    <source>
        <strain evidence="4 5">YZ-8</strain>
        <plasmid evidence="4 5">unnamed1</plasmid>
    </source>
</reference>
<evidence type="ECO:0000313" key="4">
    <source>
        <dbReference type="EMBL" id="AYJ84770.1"/>
    </source>
</evidence>
<evidence type="ECO:0000256" key="1">
    <source>
        <dbReference type="ARBA" id="ARBA00022676"/>
    </source>
</evidence>
<dbReference type="Pfam" id="PF13579">
    <property type="entry name" value="Glyco_trans_4_4"/>
    <property type="match status" value="1"/>
</dbReference>